<gene>
    <name evidence="2" type="ORF">K505DRAFT_246622</name>
</gene>
<reference evidence="2" key="1">
    <citation type="journal article" date="2020" name="Stud. Mycol.">
        <title>101 Dothideomycetes genomes: a test case for predicting lifestyles and emergence of pathogens.</title>
        <authorList>
            <person name="Haridas S."/>
            <person name="Albert R."/>
            <person name="Binder M."/>
            <person name="Bloem J."/>
            <person name="Labutti K."/>
            <person name="Salamov A."/>
            <person name="Andreopoulos B."/>
            <person name="Baker S."/>
            <person name="Barry K."/>
            <person name="Bills G."/>
            <person name="Bluhm B."/>
            <person name="Cannon C."/>
            <person name="Castanera R."/>
            <person name="Culley D."/>
            <person name="Daum C."/>
            <person name="Ezra D."/>
            <person name="Gonzalez J."/>
            <person name="Henrissat B."/>
            <person name="Kuo A."/>
            <person name="Liang C."/>
            <person name="Lipzen A."/>
            <person name="Lutzoni F."/>
            <person name="Magnuson J."/>
            <person name="Mondo S."/>
            <person name="Nolan M."/>
            <person name="Ohm R."/>
            <person name="Pangilinan J."/>
            <person name="Park H.-J."/>
            <person name="Ramirez L."/>
            <person name="Alfaro M."/>
            <person name="Sun H."/>
            <person name="Tritt A."/>
            <person name="Yoshinaga Y."/>
            <person name="Zwiers L.-H."/>
            <person name="Turgeon B."/>
            <person name="Goodwin S."/>
            <person name="Spatafora J."/>
            <person name="Crous P."/>
            <person name="Grigoriev I."/>
        </authorList>
    </citation>
    <scope>NUCLEOTIDE SEQUENCE</scope>
    <source>
        <strain evidence="2">CBS 109.77</strain>
    </source>
</reference>
<dbReference type="Pfam" id="PF14420">
    <property type="entry name" value="Clr5"/>
    <property type="match status" value="1"/>
</dbReference>
<evidence type="ECO:0000313" key="2">
    <source>
        <dbReference type="EMBL" id="KAF2792453.1"/>
    </source>
</evidence>
<dbReference type="OrthoDB" id="3910313at2759"/>
<name>A0A6A6X8N3_9PLEO</name>
<feature type="domain" description="Clr5" evidence="1">
    <location>
        <begin position="17"/>
        <end position="69"/>
    </location>
</feature>
<dbReference type="PANTHER" id="PTHR38788:SF3">
    <property type="entry name" value="CLR5 DOMAIN-CONTAINING PROTEIN"/>
    <property type="match status" value="1"/>
</dbReference>
<dbReference type="AlphaFoldDB" id="A0A6A6X8N3"/>
<organism evidence="2 3">
    <name type="scientific">Melanomma pulvis-pyrius CBS 109.77</name>
    <dbReference type="NCBI Taxonomy" id="1314802"/>
    <lineage>
        <taxon>Eukaryota</taxon>
        <taxon>Fungi</taxon>
        <taxon>Dikarya</taxon>
        <taxon>Ascomycota</taxon>
        <taxon>Pezizomycotina</taxon>
        <taxon>Dothideomycetes</taxon>
        <taxon>Pleosporomycetidae</taxon>
        <taxon>Pleosporales</taxon>
        <taxon>Melanommataceae</taxon>
        <taxon>Melanomma</taxon>
    </lineage>
</organism>
<sequence>MEHAPRVTAPRIAHSLWEHHRSTIERLFMVEERTLEGKDGVIDTMKRDHDFWASKSQYESRLKKWGMRKKITEKEWRAILLRVQRRANEGRQTEIVFNGMVLSEQRITRELARRSSSNMNKNDHNSECTVFNRVLSFITDVKRFRS</sequence>
<protein>
    <recommendedName>
        <fullName evidence="1">Clr5 domain-containing protein</fullName>
    </recommendedName>
</protein>
<keyword evidence="3" id="KW-1185">Reference proteome</keyword>
<dbReference type="PANTHER" id="PTHR38788">
    <property type="entry name" value="CLR5 DOMAIN-CONTAINING PROTEIN"/>
    <property type="match status" value="1"/>
</dbReference>
<dbReference type="EMBL" id="MU001969">
    <property type="protein sequence ID" value="KAF2792453.1"/>
    <property type="molecule type" value="Genomic_DNA"/>
</dbReference>
<evidence type="ECO:0000259" key="1">
    <source>
        <dbReference type="Pfam" id="PF14420"/>
    </source>
</evidence>
<dbReference type="Proteomes" id="UP000799757">
    <property type="component" value="Unassembled WGS sequence"/>
</dbReference>
<dbReference type="InterPro" id="IPR025676">
    <property type="entry name" value="Clr5_dom"/>
</dbReference>
<evidence type="ECO:0000313" key="3">
    <source>
        <dbReference type="Proteomes" id="UP000799757"/>
    </source>
</evidence>
<proteinExistence type="predicted"/>
<accession>A0A6A6X8N3</accession>